<reference evidence="1 2" key="2">
    <citation type="submission" date="2018-11" db="EMBL/GenBank/DDBJ databases">
        <authorList>
            <consortium name="Pathogen Informatics"/>
        </authorList>
    </citation>
    <scope>NUCLEOTIDE SEQUENCE [LARGE SCALE GENOMIC DNA]</scope>
</reference>
<dbReference type="Proteomes" id="UP000267606">
    <property type="component" value="Unassembled WGS sequence"/>
</dbReference>
<dbReference type="WBParaSite" id="OFLC_0000194601-mRNA-1">
    <property type="protein sequence ID" value="OFLC_0000194601-mRNA-1"/>
    <property type="gene ID" value="OFLC_0000194601"/>
</dbReference>
<dbReference type="AlphaFoldDB" id="A0A183H387"/>
<evidence type="ECO:0000313" key="1">
    <source>
        <dbReference type="EMBL" id="VDO31343.1"/>
    </source>
</evidence>
<name>A0A183H387_9BILA</name>
<organism evidence="3">
    <name type="scientific">Onchocerca flexuosa</name>
    <dbReference type="NCBI Taxonomy" id="387005"/>
    <lineage>
        <taxon>Eukaryota</taxon>
        <taxon>Metazoa</taxon>
        <taxon>Ecdysozoa</taxon>
        <taxon>Nematoda</taxon>
        <taxon>Chromadorea</taxon>
        <taxon>Rhabditida</taxon>
        <taxon>Spirurina</taxon>
        <taxon>Spiruromorpha</taxon>
        <taxon>Filarioidea</taxon>
        <taxon>Onchocercidae</taxon>
        <taxon>Onchocerca</taxon>
    </lineage>
</organism>
<evidence type="ECO:0000313" key="3">
    <source>
        <dbReference type="WBParaSite" id="OFLC_0000194601-mRNA-1"/>
    </source>
</evidence>
<proteinExistence type="predicted"/>
<evidence type="ECO:0000313" key="2">
    <source>
        <dbReference type="Proteomes" id="UP000267606"/>
    </source>
</evidence>
<protein>
    <submittedName>
        <fullName evidence="3">Ovule protein</fullName>
    </submittedName>
</protein>
<dbReference type="EMBL" id="UZAJ01001034">
    <property type="protein sequence ID" value="VDO31343.1"/>
    <property type="molecule type" value="Genomic_DNA"/>
</dbReference>
<gene>
    <name evidence="1" type="ORF">OFLC_LOCUS1947</name>
</gene>
<reference evidence="3" key="1">
    <citation type="submission" date="2016-06" db="UniProtKB">
        <authorList>
            <consortium name="WormBaseParasite"/>
        </authorList>
    </citation>
    <scope>IDENTIFICATION</scope>
</reference>
<sequence length="91" mass="9927">MFVTLLGTEILRLPHQAMLHPSSSSLSLLSLHIIATISTSSPLACPTFSPSPPISTIIPYLYPTIIICSSPTDLLLEMRRRVSMQPLLLAL</sequence>
<keyword evidence="2" id="KW-1185">Reference proteome</keyword>
<accession>A0A183H387</accession>